<dbReference type="SUPFAM" id="SSF49417">
    <property type="entry name" value="p53-like transcription factors"/>
    <property type="match status" value="1"/>
</dbReference>
<dbReference type="GO" id="GO:0045944">
    <property type="term" value="P:positive regulation of transcription by RNA polymerase II"/>
    <property type="evidence" value="ECO:0007669"/>
    <property type="project" value="UniProtKB-ARBA"/>
</dbReference>
<dbReference type="GeneID" id="115886177"/>
<evidence type="ECO:0000256" key="2">
    <source>
        <dbReference type="ARBA" id="ARBA00004286"/>
    </source>
</evidence>
<evidence type="ECO:0000256" key="19">
    <source>
        <dbReference type="ARBA" id="ARBA00072227"/>
    </source>
</evidence>
<feature type="region of interest" description="Disordered" evidence="21">
    <location>
        <begin position="485"/>
        <end position="517"/>
    </location>
</feature>
<comment type="subcellular location">
    <subcellularLocation>
        <location evidence="2">Chromosome</location>
    </subcellularLocation>
    <subcellularLocation>
        <location evidence="3">Cytoplasm</location>
    </subcellularLocation>
    <subcellularLocation>
        <location evidence="1">Nucleus</location>
    </subcellularLocation>
</comment>
<keyword evidence="11" id="KW-0007">Acetylation</keyword>
<dbReference type="SUPFAM" id="SSF81296">
    <property type="entry name" value="E set domains"/>
    <property type="match status" value="1"/>
</dbReference>
<dbReference type="PROSITE" id="PS50254">
    <property type="entry name" value="REL_2"/>
    <property type="match status" value="1"/>
</dbReference>
<dbReference type="GO" id="GO:0006974">
    <property type="term" value="P:DNA damage response"/>
    <property type="evidence" value="ECO:0007669"/>
    <property type="project" value="UniProtKB-KW"/>
</dbReference>
<evidence type="ECO:0000313" key="25">
    <source>
        <dbReference type="RefSeq" id="XP_030761120.1"/>
    </source>
</evidence>
<dbReference type="InterPro" id="IPR011539">
    <property type="entry name" value="RHD_DNA_bind_dom"/>
</dbReference>
<dbReference type="Pfam" id="PF00554">
    <property type="entry name" value="RHD_DNA_bind"/>
    <property type="match status" value="1"/>
</dbReference>
<evidence type="ECO:0000313" key="27">
    <source>
        <dbReference type="RefSeq" id="XP_030761122.1"/>
    </source>
</evidence>
<dbReference type="RefSeq" id="XP_030761121.1">
    <property type="nucleotide sequence ID" value="XM_030905261.1"/>
</dbReference>
<evidence type="ECO:0000256" key="3">
    <source>
        <dbReference type="ARBA" id="ARBA00004496"/>
    </source>
</evidence>
<keyword evidence="10" id="KW-0832">Ubl conjugation</keyword>
<dbReference type="GO" id="GO:0005667">
    <property type="term" value="C:transcription regulator complex"/>
    <property type="evidence" value="ECO:0007669"/>
    <property type="project" value="TreeGrafter"/>
</dbReference>
<keyword evidence="7" id="KW-0597">Phosphoprotein</keyword>
<dbReference type="GO" id="GO:0005634">
    <property type="term" value="C:nucleus"/>
    <property type="evidence" value="ECO:0007669"/>
    <property type="project" value="UniProtKB-SubCell"/>
</dbReference>
<evidence type="ECO:0000256" key="21">
    <source>
        <dbReference type="SAM" id="MobiDB-lite"/>
    </source>
</evidence>
<keyword evidence="6" id="KW-1017">Isopeptide bond</keyword>
<dbReference type="GO" id="GO:0000981">
    <property type="term" value="F:DNA-binding transcription factor activity, RNA polymerase II-specific"/>
    <property type="evidence" value="ECO:0007669"/>
    <property type="project" value="TreeGrafter"/>
</dbReference>
<dbReference type="GO" id="GO:0005737">
    <property type="term" value="C:cytoplasm"/>
    <property type="evidence" value="ECO:0007669"/>
    <property type="project" value="UniProtKB-SubCell"/>
</dbReference>
<comment type="function">
    <text evidence="17">Transcription factor involved, among others, in the transcriptional regulation of osmoprotective and inflammatory genes. Binds the DNA consensus sequence 5'-[ACT][AG]TGGAAA[CAT]A[TA][ATC][CA][ATG][GT][GAC][CG][CT]-3'. Mediates the transcriptional response to hypertonicity. Positively regulates the transcription of LCN2 and S100A4 genes; optimal transactivation of these genes requires the presence of DDX5/DDX17. Also involved in the DNA damage response by preventing formation of R-loops; R-loops are composed of a DNA:RNA hybrid and the associated non-template single-stranded DNA.</text>
</comment>
<evidence type="ECO:0000256" key="5">
    <source>
        <dbReference type="ARBA" id="ARBA00022490"/>
    </source>
</evidence>
<evidence type="ECO:0000256" key="10">
    <source>
        <dbReference type="ARBA" id="ARBA00022843"/>
    </source>
</evidence>
<keyword evidence="13" id="KW-0238">DNA-binding</keyword>
<dbReference type="CTD" id="32321"/>
<dbReference type="RefSeq" id="XP_030761119.1">
    <property type="nucleotide sequence ID" value="XM_030905259.1"/>
</dbReference>
<feature type="compositionally biased region" description="Low complexity" evidence="21">
    <location>
        <begin position="500"/>
        <end position="512"/>
    </location>
</feature>
<keyword evidence="5" id="KW-0963">Cytoplasm</keyword>
<dbReference type="KEGG" id="soy:115886177"/>
<dbReference type="InterPro" id="IPR002909">
    <property type="entry name" value="IPT_dom"/>
</dbReference>
<evidence type="ECO:0000256" key="8">
    <source>
        <dbReference type="ARBA" id="ARBA00022763"/>
    </source>
</evidence>
<evidence type="ECO:0000313" key="26">
    <source>
        <dbReference type="RefSeq" id="XP_030761121.1"/>
    </source>
</evidence>
<keyword evidence="9" id="KW-0013">ADP-ribosylation</keyword>
<feature type="region of interest" description="Disordered" evidence="21">
    <location>
        <begin position="1"/>
        <end position="32"/>
    </location>
</feature>
<evidence type="ECO:0000256" key="9">
    <source>
        <dbReference type="ARBA" id="ARBA00022765"/>
    </source>
</evidence>
<evidence type="ECO:0000256" key="7">
    <source>
        <dbReference type="ARBA" id="ARBA00022553"/>
    </source>
</evidence>
<evidence type="ECO:0000256" key="6">
    <source>
        <dbReference type="ARBA" id="ARBA00022499"/>
    </source>
</evidence>
<accession>A0A6J2YCR2</accession>
<keyword evidence="15" id="KW-0804">Transcription</keyword>
<feature type="domain" description="RHD" evidence="22">
    <location>
        <begin position="188"/>
        <end position="347"/>
    </location>
</feature>
<dbReference type="GO" id="GO:1902531">
    <property type="term" value="P:regulation of intracellular signal transduction"/>
    <property type="evidence" value="ECO:0007669"/>
    <property type="project" value="UniProtKB-ARBA"/>
</dbReference>
<evidence type="ECO:0000256" key="13">
    <source>
        <dbReference type="ARBA" id="ARBA00023125"/>
    </source>
</evidence>
<dbReference type="FunFam" id="2.60.40.10:FF:000174">
    <property type="entry name" value="Nuclear factor of activated T-cells 5, tonicity-responsive"/>
    <property type="match status" value="1"/>
</dbReference>
<keyword evidence="4" id="KW-0158">Chromosome</keyword>
<keyword evidence="16" id="KW-0539">Nucleus</keyword>
<dbReference type="InterPro" id="IPR014756">
    <property type="entry name" value="Ig_E-set"/>
</dbReference>
<dbReference type="InterPro" id="IPR013783">
    <property type="entry name" value="Ig-like_fold"/>
</dbReference>
<dbReference type="RefSeq" id="XP_030761122.1">
    <property type="nucleotide sequence ID" value="XM_030905262.1"/>
</dbReference>
<feature type="compositionally biased region" description="Pro residues" evidence="21">
    <location>
        <begin position="1"/>
        <end position="10"/>
    </location>
</feature>
<evidence type="ECO:0000256" key="1">
    <source>
        <dbReference type="ARBA" id="ARBA00004123"/>
    </source>
</evidence>
<sequence>MTLCTKPPPMESSRPQRRPGRPPIGKKMMNREMPGKLRSAYRRSLDPCDNSNDSGLGFDHHHNNNNNDGHLHHHASLASERLTWSGERAEAKRLRLDIKMEDEEANDSYCFPPNVRQCKDNMSIIRTAPSVSVPSLSISNNSSPSSNRAVARCNPIIGRQVPTTPASLTTQLPYKSHFGDIALTIVKQPEQQHRARYQTEGSRGAVKDRDGNGFPMVQLTGYYKPATLQVYIGTDVGKVAPHMFYQACKVSGKNSTPCYEKKIDGTCVIELALDPAKEMCANCDCVGILKERNVDVEHRFPDQLGNRNKKKSTRCRMIFRTTITHDNGTTETLQVCSQPIVCTQPPGIPEICKKSLTSCPASGGLELFVLGKNFLKDTKVYFQQFDEGRVSWEQAVVPDKEYLQQTHFVCVVPPYRRPNITEPVSVKLCVVSSGKTSDMHQFVYTPVNGAVSVQMEAQHAPQPSIGGGNHFFKGAAWTSRKREHDLDMMPPPESNMVPISSRRSSLSLPSTSDAHSPPLRALKQEYIDENSQSSLPDPLEIHSHERYRPISESSLDVNHDSNISMINDNSIDMLHHNPLMAHLNDNSNLSVNEDSVEMVRRSSMCESAEATVVHSMVSEVPPSTLTMMVDKGMDLRMKQSLNATVTDYVTNASSMATLKSFGIEPTSAPLPTQSAQSVENYLTKIESKPSLIPGENIPSTSFSPIKNTAEKTEMMSCTALTSALGPAPPSTQSVFLPTMQQPFVSEATTTSTIAKSEAAAIAEQTLSGTTNTSNTNTTITSTLEGSISTSINAPIEEIFKSSQNVLLTTEPPMLVPPPPINSTIASPVLQGHHSPEIMMNPQMSTGMLMDPAVCQASNVVTDASILPSPMTVAPLMPSVTTRESSTLLNAEPEKAVLLEAAADLFKTQKKINELTTAQSIMSLTPSVTESAVLSMPNCYVQSYNSSIAMSKTLSEHMPMPVKDAISAEQSDNKKNEDRIMAQAFTSLSENDLIDFINPSCFDQGNYNQ</sequence>
<proteinExistence type="predicted"/>
<dbReference type="InterPro" id="IPR008967">
    <property type="entry name" value="p53-like_TF_DNA-bd_sf"/>
</dbReference>
<evidence type="ECO:0000256" key="4">
    <source>
        <dbReference type="ARBA" id="ARBA00022454"/>
    </source>
</evidence>
<dbReference type="InterPro" id="IPR032397">
    <property type="entry name" value="RHD_dimer"/>
</dbReference>
<gene>
    <name evidence="24 25 26 27" type="primary">LOC115886177</name>
</gene>
<evidence type="ECO:0000256" key="18">
    <source>
        <dbReference type="ARBA" id="ARBA00065799"/>
    </source>
</evidence>
<evidence type="ECO:0000256" key="12">
    <source>
        <dbReference type="ARBA" id="ARBA00023015"/>
    </source>
</evidence>
<dbReference type="PANTHER" id="PTHR12533">
    <property type="entry name" value="NFAT"/>
    <property type="match status" value="1"/>
</dbReference>
<dbReference type="PANTHER" id="PTHR12533:SF7">
    <property type="entry name" value="NFAT NUCLEAR FACTOR, ISOFORM B"/>
    <property type="match status" value="1"/>
</dbReference>
<comment type="subunit">
    <text evidence="18">Homodimer when bound to DNA, completely encircles its DNA target. Interacts with CIDEC; this interaction is direct and retains NFAT5 in the cytoplasm. Does not bind with Fos and Jun transcription factors. Interacts with DDX5 and DDX17; this interaction leads to DDX5/DDX17 recruitment to LNC2 and S100A4 promoters and NFAT5-mediated DDX5/DDX17-enhanced transactivation.</text>
</comment>
<dbReference type="AlphaFoldDB" id="A0A6J2YCR2"/>
<reference evidence="24 25" key="1">
    <citation type="submission" date="2025-04" db="UniProtKB">
        <authorList>
            <consortium name="RefSeq"/>
        </authorList>
    </citation>
    <scope>IDENTIFICATION</scope>
    <source>
        <tissue evidence="24 25">Gonads</tissue>
    </source>
</reference>
<keyword evidence="12" id="KW-0805">Transcription regulation</keyword>
<dbReference type="GO" id="GO:0010467">
    <property type="term" value="P:gene expression"/>
    <property type="evidence" value="ECO:0007669"/>
    <property type="project" value="UniProtKB-ARBA"/>
</dbReference>
<dbReference type="SMART" id="SM00429">
    <property type="entry name" value="IPT"/>
    <property type="match status" value="1"/>
</dbReference>
<keyword evidence="23" id="KW-1185">Reference proteome</keyword>
<evidence type="ECO:0000256" key="11">
    <source>
        <dbReference type="ARBA" id="ARBA00022990"/>
    </source>
</evidence>
<organism evidence="23 26">
    <name type="scientific">Sitophilus oryzae</name>
    <name type="common">Rice weevil</name>
    <name type="synonym">Curculio oryzae</name>
    <dbReference type="NCBI Taxonomy" id="7048"/>
    <lineage>
        <taxon>Eukaryota</taxon>
        <taxon>Metazoa</taxon>
        <taxon>Ecdysozoa</taxon>
        <taxon>Arthropoda</taxon>
        <taxon>Hexapoda</taxon>
        <taxon>Insecta</taxon>
        <taxon>Pterygota</taxon>
        <taxon>Neoptera</taxon>
        <taxon>Endopterygota</taxon>
        <taxon>Coleoptera</taxon>
        <taxon>Polyphaga</taxon>
        <taxon>Cucujiformia</taxon>
        <taxon>Curculionidae</taxon>
        <taxon>Dryophthorinae</taxon>
        <taxon>Sitophilus</taxon>
    </lineage>
</organism>
<dbReference type="GO" id="GO:0000978">
    <property type="term" value="F:RNA polymerase II cis-regulatory region sequence-specific DNA binding"/>
    <property type="evidence" value="ECO:0007669"/>
    <property type="project" value="TreeGrafter"/>
</dbReference>
<dbReference type="InterPro" id="IPR037059">
    <property type="entry name" value="RHD_DNA_bind_dom_sf"/>
</dbReference>
<keyword evidence="8" id="KW-0227">DNA damage</keyword>
<evidence type="ECO:0000259" key="22">
    <source>
        <dbReference type="PROSITE" id="PS50254"/>
    </source>
</evidence>
<dbReference type="Proteomes" id="UP000504635">
    <property type="component" value="Unplaced"/>
</dbReference>
<evidence type="ECO:0000256" key="15">
    <source>
        <dbReference type="ARBA" id="ARBA00023163"/>
    </source>
</evidence>
<evidence type="ECO:0000313" key="23">
    <source>
        <dbReference type="Proteomes" id="UP000504635"/>
    </source>
</evidence>
<protein>
    <recommendedName>
        <fullName evidence="19">Nuclear factor of activated T-cells 5</fullName>
    </recommendedName>
    <alternativeName>
        <fullName evidence="20">T-cell transcription factor NFAT5</fullName>
    </alternativeName>
</protein>
<dbReference type="Gene3D" id="2.60.40.10">
    <property type="entry name" value="Immunoglobulins"/>
    <property type="match status" value="1"/>
</dbReference>
<evidence type="ECO:0000256" key="16">
    <source>
        <dbReference type="ARBA" id="ARBA00023242"/>
    </source>
</evidence>
<dbReference type="Pfam" id="PF16179">
    <property type="entry name" value="RHD_dimer"/>
    <property type="match status" value="1"/>
</dbReference>
<dbReference type="Gene3D" id="2.60.40.340">
    <property type="entry name" value="Rel homology domain (RHD), DNA-binding domain"/>
    <property type="match status" value="1"/>
</dbReference>
<evidence type="ECO:0000256" key="17">
    <source>
        <dbReference type="ARBA" id="ARBA00055141"/>
    </source>
</evidence>
<evidence type="ECO:0000313" key="24">
    <source>
        <dbReference type="RefSeq" id="XP_030761119.1"/>
    </source>
</evidence>
<dbReference type="GO" id="GO:0005694">
    <property type="term" value="C:chromosome"/>
    <property type="evidence" value="ECO:0007669"/>
    <property type="project" value="UniProtKB-SubCell"/>
</dbReference>
<keyword evidence="14" id="KW-0010">Activator</keyword>
<dbReference type="FunFam" id="2.60.40.340:FF:000002">
    <property type="entry name" value="Nuclear factor of activated T-cells 5, tonicity-responsive"/>
    <property type="match status" value="1"/>
</dbReference>
<dbReference type="OrthoDB" id="5346094at2759"/>
<dbReference type="RefSeq" id="XP_030761120.1">
    <property type="nucleotide sequence ID" value="XM_030905260.1"/>
</dbReference>
<name>A0A6J2YCR2_SITOR</name>
<dbReference type="GO" id="GO:0048468">
    <property type="term" value="P:cell development"/>
    <property type="evidence" value="ECO:0007669"/>
    <property type="project" value="UniProtKB-ARBA"/>
</dbReference>
<evidence type="ECO:0000256" key="14">
    <source>
        <dbReference type="ARBA" id="ARBA00023159"/>
    </source>
</evidence>
<dbReference type="GO" id="GO:0048731">
    <property type="term" value="P:system development"/>
    <property type="evidence" value="ECO:0007669"/>
    <property type="project" value="UniProtKB-ARBA"/>
</dbReference>
<evidence type="ECO:0000256" key="20">
    <source>
        <dbReference type="ARBA" id="ARBA00080722"/>
    </source>
</evidence>
<dbReference type="InterPro" id="IPR008366">
    <property type="entry name" value="NFAT"/>
</dbReference>